<dbReference type="SUPFAM" id="SSF56281">
    <property type="entry name" value="Metallo-hydrolase/oxidoreductase"/>
    <property type="match status" value="1"/>
</dbReference>
<dbReference type="AlphaFoldDB" id="A0A938YME1"/>
<name>A0A938YME1_9ACTN</name>
<dbReference type="Pfam" id="PF12706">
    <property type="entry name" value="Lactamase_B_2"/>
    <property type="match status" value="1"/>
</dbReference>
<feature type="domain" description="Metallo-beta-lactamase" evidence="1">
    <location>
        <begin position="107"/>
        <end position="302"/>
    </location>
</feature>
<proteinExistence type="predicted"/>
<keyword evidence="3" id="KW-1185">Reference proteome</keyword>
<accession>A0A938YME1</accession>
<reference evidence="2" key="1">
    <citation type="submission" date="2021-01" db="EMBL/GenBank/DDBJ databases">
        <title>KCTC 19127 draft genome.</title>
        <authorList>
            <person name="An D."/>
        </authorList>
    </citation>
    <scope>NUCLEOTIDE SEQUENCE</scope>
    <source>
        <strain evidence="2">KCTC 19127</strain>
    </source>
</reference>
<dbReference type="InterPro" id="IPR036866">
    <property type="entry name" value="RibonucZ/Hydroxyglut_hydro"/>
</dbReference>
<evidence type="ECO:0000313" key="2">
    <source>
        <dbReference type="EMBL" id="MBM9477909.1"/>
    </source>
</evidence>
<dbReference type="InterPro" id="IPR001279">
    <property type="entry name" value="Metallo-B-lactamas"/>
</dbReference>
<gene>
    <name evidence="2" type="ORF">JL107_15785</name>
</gene>
<evidence type="ECO:0000313" key="3">
    <source>
        <dbReference type="Proteomes" id="UP000663801"/>
    </source>
</evidence>
<organism evidence="2 3">
    <name type="scientific">Nakamurella flavida</name>
    <dbReference type="NCBI Taxonomy" id="363630"/>
    <lineage>
        <taxon>Bacteria</taxon>
        <taxon>Bacillati</taxon>
        <taxon>Actinomycetota</taxon>
        <taxon>Actinomycetes</taxon>
        <taxon>Nakamurellales</taxon>
        <taxon>Nakamurellaceae</taxon>
        <taxon>Nakamurella</taxon>
    </lineage>
</organism>
<protein>
    <submittedName>
        <fullName evidence="2">MBL fold metallo-hydrolase</fullName>
    </submittedName>
</protein>
<dbReference type="EMBL" id="JAERWL010000014">
    <property type="protein sequence ID" value="MBM9477909.1"/>
    <property type="molecule type" value="Genomic_DNA"/>
</dbReference>
<dbReference type="Proteomes" id="UP000663801">
    <property type="component" value="Unassembled WGS sequence"/>
</dbReference>
<dbReference type="PANTHER" id="PTHR15032:SF4">
    <property type="entry name" value="N-ACYL-PHOSPHATIDYLETHANOLAMINE-HYDROLYZING PHOSPHOLIPASE D"/>
    <property type="match status" value="1"/>
</dbReference>
<dbReference type="Gene3D" id="3.60.15.10">
    <property type="entry name" value="Ribonuclease Z/Hydroxyacylglutathione hydrolase-like"/>
    <property type="match status" value="1"/>
</dbReference>
<dbReference type="GO" id="GO:0005737">
    <property type="term" value="C:cytoplasm"/>
    <property type="evidence" value="ECO:0007669"/>
    <property type="project" value="TreeGrafter"/>
</dbReference>
<evidence type="ECO:0000259" key="1">
    <source>
        <dbReference type="Pfam" id="PF12706"/>
    </source>
</evidence>
<sequence length="357" mass="38630">MVVASVWLIRACWGVLPAIGASRRRIARAAAGSPEFRDGAFRNTLPTAVMVPGSGPTLLKTMLTRGSVGRPNGDIPLARPDLDGPVGPLAVTWLGHASTLVELGGARILTDPVWQERVSPSQVVGPARLHPMPLALVELPQVDAIVISHDHYDHLELAAVRTLLRTQRAPFLVPTGIGEHLRGWGVPESRIHELGWNESVTIGEITYTCTESRHFSGRSLRRNTTLWASWVFASPQERVFFGGDTGYTPAFAGIGAQHGPFDLTILPIGAYGAQWPSIHMDPEEAVRAHGDLGGQLLLPIHWASFDLAAHSWAEPIERLQVAARSAASPVRIVAPRPGQRVVVAEPLPVEPWWAPLS</sequence>
<comment type="caution">
    <text evidence="2">The sequence shown here is derived from an EMBL/GenBank/DDBJ whole genome shotgun (WGS) entry which is preliminary data.</text>
</comment>
<dbReference type="PANTHER" id="PTHR15032">
    <property type="entry name" value="N-ACYL-PHOSPHATIDYLETHANOLAMINE-HYDROLYZING PHOSPHOLIPASE D"/>
    <property type="match status" value="1"/>
</dbReference>